<dbReference type="OrthoDB" id="2841294at2759"/>
<comment type="caution">
    <text evidence="2">The sequence shown here is derived from an EMBL/GenBank/DDBJ whole genome shotgun (WGS) entry which is preliminary data.</text>
</comment>
<feature type="signal peptide" evidence="1">
    <location>
        <begin position="1"/>
        <end position="16"/>
    </location>
</feature>
<protein>
    <submittedName>
        <fullName evidence="2">Uncharacterized protein</fullName>
    </submittedName>
</protein>
<accession>A0A9P3LKX3</accession>
<evidence type="ECO:0000313" key="2">
    <source>
        <dbReference type="EMBL" id="GJE98800.1"/>
    </source>
</evidence>
<keyword evidence="3" id="KW-1185">Reference proteome</keyword>
<reference evidence="2 3" key="1">
    <citation type="submission" date="2021-08" db="EMBL/GenBank/DDBJ databases">
        <title>Draft Genome Sequence of Phanerochaete sordida strain YK-624.</title>
        <authorList>
            <person name="Mori T."/>
            <person name="Dohra H."/>
            <person name="Suzuki T."/>
            <person name="Kawagishi H."/>
            <person name="Hirai H."/>
        </authorList>
    </citation>
    <scope>NUCLEOTIDE SEQUENCE [LARGE SCALE GENOMIC DNA]</scope>
    <source>
        <strain evidence="2 3">YK-624</strain>
    </source>
</reference>
<feature type="chain" id="PRO_5040479598" evidence="1">
    <location>
        <begin position="17"/>
        <end position="142"/>
    </location>
</feature>
<evidence type="ECO:0000313" key="3">
    <source>
        <dbReference type="Proteomes" id="UP000703269"/>
    </source>
</evidence>
<sequence>MKLFAAILSLAACTLAQRLHIAQPSAGATLHGGEFFTLSLTQDQSLGALQQVAITVSATPCYDVCGAPAQWGPGTVLYSGKFHPRANASAPQAGHAQDFRVQMPSFGAATGVALAVAHQFKAGGATLVDVFEYYTDVMVTVQ</sequence>
<dbReference type="Proteomes" id="UP000703269">
    <property type="component" value="Unassembled WGS sequence"/>
</dbReference>
<organism evidence="2 3">
    <name type="scientific">Phanerochaete sordida</name>
    <dbReference type="NCBI Taxonomy" id="48140"/>
    <lineage>
        <taxon>Eukaryota</taxon>
        <taxon>Fungi</taxon>
        <taxon>Dikarya</taxon>
        <taxon>Basidiomycota</taxon>
        <taxon>Agaricomycotina</taxon>
        <taxon>Agaricomycetes</taxon>
        <taxon>Polyporales</taxon>
        <taxon>Phanerochaetaceae</taxon>
        <taxon>Phanerochaete</taxon>
    </lineage>
</organism>
<gene>
    <name evidence="2" type="ORF">PsYK624_150370</name>
</gene>
<dbReference type="AlphaFoldDB" id="A0A9P3LKX3"/>
<name>A0A9P3LKX3_9APHY</name>
<dbReference type="EMBL" id="BPQB01000095">
    <property type="protein sequence ID" value="GJE98800.1"/>
    <property type="molecule type" value="Genomic_DNA"/>
</dbReference>
<evidence type="ECO:0000256" key="1">
    <source>
        <dbReference type="SAM" id="SignalP"/>
    </source>
</evidence>
<keyword evidence="1" id="KW-0732">Signal</keyword>
<proteinExistence type="predicted"/>